<keyword evidence="2" id="KW-1185">Reference proteome</keyword>
<gene>
    <name evidence="1" type="ORF">C5167_037002</name>
</gene>
<dbReference type="Proteomes" id="UP000316621">
    <property type="component" value="Chromosome 1"/>
</dbReference>
<dbReference type="Gene3D" id="1.10.1900.10">
    <property type="entry name" value="c-terminal domain of poly(a) binding protein"/>
    <property type="match status" value="1"/>
</dbReference>
<accession>A0A4Y7I897</accession>
<dbReference type="InterPro" id="IPR036053">
    <property type="entry name" value="PABP-dom"/>
</dbReference>
<dbReference type="AlphaFoldDB" id="A0A4Y7I897"/>
<proteinExistence type="predicted"/>
<protein>
    <submittedName>
        <fullName evidence="1">Uncharacterized protein</fullName>
    </submittedName>
</protein>
<reference evidence="1 2" key="1">
    <citation type="journal article" date="2018" name="Science">
        <title>The opium poppy genome and morphinan production.</title>
        <authorList>
            <person name="Guo L."/>
            <person name="Winzer T."/>
            <person name="Yang X."/>
            <person name="Li Y."/>
            <person name="Ning Z."/>
            <person name="He Z."/>
            <person name="Teodor R."/>
            <person name="Lu Y."/>
            <person name="Bowser T.A."/>
            <person name="Graham I.A."/>
            <person name="Ye K."/>
        </authorList>
    </citation>
    <scope>NUCLEOTIDE SEQUENCE [LARGE SCALE GENOMIC DNA]</scope>
    <source>
        <strain evidence="2">cv. HN1</strain>
        <tissue evidence="1">Leaves</tissue>
    </source>
</reference>
<sequence>MPTSPVDAQRPGSVQTLASVLASGDPEHQRVMLGEHLFPLVEALSMTKQVKSQGCCWRWTKLKCYIYWRHLKR</sequence>
<evidence type="ECO:0000313" key="2">
    <source>
        <dbReference type="Proteomes" id="UP000316621"/>
    </source>
</evidence>
<name>A0A4Y7I897_PAPSO</name>
<dbReference type="GO" id="GO:0003723">
    <property type="term" value="F:RNA binding"/>
    <property type="evidence" value="ECO:0007669"/>
    <property type="project" value="InterPro"/>
</dbReference>
<dbReference type="SUPFAM" id="SSF63570">
    <property type="entry name" value="PABC (PABP) domain"/>
    <property type="match status" value="1"/>
</dbReference>
<evidence type="ECO:0000313" key="1">
    <source>
        <dbReference type="EMBL" id="RZC44050.1"/>
    </source>
</evidence>
<dbReference type="Gramene" id="RZC44050">
    <property type="protein sequence ID" value="RZC44050"/>
    <property type="gene ID" value="C5167_037002"/>
</dbReference>
<dbReference type="STRING" id="3469.A0A4Y7I897"/>
<organism evidence="1 2">
    <name type="scientific">Papaver somniferum</name>
    <name type="common">Opium poppy</name>
    <dbReference type="NCBI Taxonomy" id="3469"/>
    <lineage>
        <taxon>Eukaryota</taxon>
        <taxon>Viridiplantae</taxon>
        <taxon>Streptophyta</taxon>
        <taxon>Embryophyta</taxon>
        <taxon>Tracheophyta</taxon>
        <taxon>Spermatophyta</taxon>
        <taxon>Magnoliopsida</taxon>
        <taxon>Ranunculales</taxon>
        <taxon>Papaveraceae</taxon>
        <taxon>Papaveroideae</taxon>
        <taxon>Papaver</taxon>
    </lineage>
</organism>
<dbReference type="EMBL" id="CM010715">
    <property type="protein sequence ID" value="RZC44050.1"/>
    <property type="molecule type" value="Genomic_DNA"/>
</dbReference>